<name>A0AAD1Y1D7_EUPCR</name>
<accession>A0AAD1Y1D7</accession>
<dbReference type="AlphaFoldDB" id="A0AAD1Y1D7"/>
<proteinExistence type="predicted"/>
<dbReference type="Proteomes" id="UP001295684">
    <property type="component" value="Unassembled WGS sequence"/>
</dbReference>
<evidence type="ECO:0000313" key="1">
    <source>
        <dbReference type="EMBL" id="CAI2383428.1"/>
    </source>
</evidence>
<organism evidence="1 2">
    <name type="scientific">Euplotes crassus</name>
    <dbReference type="NCBI Taxonomy" id="5936"/>
    <lineage>
        <taxon>Eukaryota</taxon>
        <taxon>Sar</taxon>
        <taxon>Alveolata</taxon>
        <taxon>Ciliophora</taxon>
        <taxon>Intramacronucleata</taxon>
        <taxon>Spirotrichea</taxon>
        <taxon>Hypotrichia</taxon>
        <taxon>Euplotida</taxon>
        <taxon>Euplotidae</taxon>
        <taxon>Moneuplotes</taxon>
    </lineage>
</organism>
<reference evidence="1" key="1">
    <citation type="submission" date="2023-07" db="EMBL/GenBank/DDBJ databases">
        <authorList>
            <consortium name="AG Swart"/>
            <person name="Singh M."/>
            <person name="Singh A."/>
            <person name="Seah K."/>
            <person name="Emmerich C."/>
        </authorList>
    </citation>
    <scope>NUCLEOTIDE SEQUENCE</scope>
    <source>
        <strain evidence="1">DP1</strain>
    </source>
</reference>
<keyword evidence="2" id="KW-1185">Reference proteome</keyword>
<sequence>MNAEFYCCKCRIQIGSSTCLCVCLPSKTFIEKYQEQLSTNLVTWKEFFQIDLIIRNTHRLGFWQTYCRACLYQDFEEKS</sequence>
<protein>
    <submittedName>
        <fullName evidence="1">Uncharacterized protein</fullName>
    </submittedName>
</protein>
<dbReference type="EMBL" id="CAMPGE010025691">
    <property type="protein sequence ID" value="CAI2383428.1"/>
    <property type="molecule type" value="Genomic_DNA"/>
</dbReference>
<gene>
    <name evidence="1" type="ORF">ECRASSUSDP1_LOCUS24927</name>
</gene>
<evidence type="ECO:0000313" key="2">
    <source>
        <dbReference type="Proteomes" id="UP001295684"/>
    </source>
</evidence>
<comment type="caution">
    <text evidence="1">The sequence shown here is derived from an EMBL/GenBank/DDBJ whole genome shotgun (WGS) entry which is preliminary data.</text>
</comment>